<protein>
    <submittedName>
        <fullName evidence="2">Alpha/beta hydrolase fold</fullName>
    </submittedName>
</protein>
<dbReference type="InterPro" id="IPR000073">
    <property type="entry name" value="AB_hydrolase_1"/>
</dbReference>
<dbReference type="GO" id="GO:0046464">
    <property type="term" value="P:acylglycerol catabolic process"/>
    <property type="evidence" value="ECO:0007669"/>
    <property type="project" value="TreeGrafter"/>
</dbReference>
<dbReference type="PANTHER" id="PTHR43798">
    <property type="entry name" value="MONOACYLGLYCEROL LIPASE"/>
    <property type="match status" value="1"/>
</dbReference>
<name>Q10X56_TRIEI</name>
<dbReference type="InterPro" id="IPR050266">
    <property type="entry name" value="AB_hydrolase_sf"/>
</dbReference>
<dbReference type="PRINTS" id="PR00111">
    <property type="entry name" value="ABHYDROLASE"/>
</dbReference>
<evidence type="ECO:0000259" key="1">
    <source>
        <dbReference type="Pfam" id="PF00561"/>
    </source>
</evidence>
<dbReference type="InterPro" id="IPR029058">
    <property type="entry name" value="AB_hydrolase_fold"/>
</dbReference>
<dbReference type="GO" id="GO:0047372">
    <property type="term" value="F:monoacylglycerol lipase activity"/>
    <property type="evidence" value="ECO:0007669"/>
    <property type="project" value="TreeGrafter"/>
</dbReference>
<dbReference type="Pfam" id="PF00561">
    <property type="entry name" value="Abhydrolase_1"/>
    <property type="match status" value="1"/>
</dbReference>
<proteinExistence type="predicted"/>
<dbReference type="RefSeq" id="WP_011613498.1">
    <property type="nucleotide sequence ID" value="NC_008312.1"/>
</dbReference>
<dbReference type="OrthoDB" id="252464at2"/>
<dbReference type="AlphaFoldDB" id="Q10X56"/>
<dbReference type="HOGENOM" id="CLU_020336_1_0_3"/>
<dbReference type="GO" id="GO:0016020">
    <property type="term" value="C:membrane"/>
    <property type="evidence" value="ECO:0007669"/>
    <property type="project" value="TreeGrafter"/>
</dbReference>
<dbReference type="ESTHER" id="triei-q10x56">
    <property type="family name" value="6_AlphaBeta_hydrolase"/>
</dbReference>
<reference evidence="2" key="1">
    <citation type="submission" date="2006-06" db="EMBL/GenBank/DDBJ databases">
        <title>Complete sequence of Trichodesmium erythraeum IMS101.</title>
        <authorList>
            <consortium name="US DOE Joint Genome Institute"/>
            <person name="Copeland A."/>
            <person name="Lucas S."/>
            <person name="Lapidus A."/>
            <person name="Barry K."/>
            <person name="Detter J.C."/>
            <person name="Glavina del Rio T."/>
            <person name="Hammon N."/>
            <person name="Israni S."/>
            <person name="Dalin E."/>
            <person name="Tice H."/>
            <person name="Pitluck S."/>
            <person name="Kiss H."/>
            <person name="Munk A.C."/>
            <person name="Brettin T."/>
            <person name="Bruce D."/>
            <person name="Han C."/>
            <person name="Tapia R."/>
            <person name="Gilna P."/>
            <person name="Schmutz J."/>
            <person name="Larimer F."/>
            <person name="Land M."/>
            <person name="Hauser L."/>
            <person name="Kyrpides N."/>
            <person name="Kim E."/>
            <person name="Richardson P."/>
        </authorList>
    </citation>
    <scope>NUCLEOTIDE SEQUENCE [LARGE SCALE GENOMIC DNA]</scope>
    <source>
        <strain evidence="2">IMS101</strain>
    </source>
</reference>
<evidence type="ECO:0000313" key="2">
    <source>
        <dbReference type="EMBL" id="ABG53168.1"/>
    </source>
</evidence>
<dbReference type="KEGG" id="ter:Tery_4162"/>
<dbReference type="EMBL" id="CP000393">
    <property type="protein sequence ID" value="ABG53168.1"/>
    <property type="molecule type" value="Genomic_DNA"/>
</dbReference>
<gene>
    <name evidence="2" type="ordered locus">Tery_4162</name>
</gene>
<accession>Q10X56</accession>
<dbReference type="STRING" id="203124.Tery_4162"/>
<dbReference type="SUPFAM" id="SSF53474">
    <property type="entry name" value="alpha/beta-Hydrolases"/>
    <property type="match status" value="1"/>
</dbReference>
<feature type="domain" description="AB hydrolase-1" evidence="1">
    <location>
        <begin position="31"/>
        <end position="267"/>
    </location>
</feature>
<dbReference type="Gene3D" id="3.40.50.1820">
    <property type="entry name" value="alpha/beta hydrolase"/>
    <property type="match status" value="1"/>
</dbReference>
<keyword evidence="2" id="KW-0378">Hydrolase</keyword>
<dbReference type="PANTHER" id="PTHR43798:SF33">
    <property type="entry name" value="HYDROLASE, PUTATIVE (AFU_ORTHOLOGUE AFUA_2G14860)-RELATED"/>
    <property type="match status" value="1"/>
</dbReference>
<dbReference type="eggNOG" id="COG0596">
    <property type="taxonomic scope" value="Bacteria"/>
</dbReference>
<organism evidence="2">
    <name type="scientific">Trichodesmium erythraeum (strain IMS101)</name>
    <dbReference type="NCBI Taxonomy" id="203124"/>
    <lineage>
        <taxon>Bacteria</taxon>
        <taxon>Bacillati</taxon>
        <taxon>Cyanobacteriota</taxon>
        <taxon>Cyanophyceae</taxon>
        <taxon>Oscillatoriophycideae</taxon>
        <taxon>Oscillatoriales</taxon>
        <taxon>Microcoleaceae</taxon>
        <taxon>Trichodesmium</taxon>
    </lineage>
</organism>
<sequence length="283" mass="32640">MVQYEYIECKNPNGQHRIAYTQWGNPENKRVLICVHGFSRTGRDFDYLAATLQQKYRVICPDIVGRGKSDWLFNSSDYGLPLYISDMLTLINQLHLSNVDWIGTSMGGLIGMFIASQNNSLINRLVMNDVGPEIFPENLRRWAGQYLSQDRSDFENLTQVTEYVKKFYSGYGALTDSEWEHIAKHTVKKTSEDKYQLHYDFSIIDIFRSNVGEPKPIDFWQTWSSVSCPVLLLHGEESYLLLPKTIEKMQSIHPQINVKHFPCGHNPPLLSKEQIGTIADWLN</sequence>